<dbReference type="InterPro" id="IPR013977">
    <property type="entry name" value="GcvT_C"/>
</dbReference>
<dbReference type="PIRSF" id="PIRSF006487">
    <property type="entry name" value="GcvT"/>
    <property type="match status" value="1"/>
</dbReference>
<evidence type="ECO:0000259" key="2">
    <source>
        <dbReference type="Pfam" id="PF08669"/>
    </source>
</evidence>
<dbReference type="InterPro" id="IPR006222">
    <property type="entry name" value="GCVT_N"/>
</dbReference>
<dbReference type="Proteomes" id="UP001073227">
    <property type="component" value="Unassembled WGS sequence"/>
</dbReference>
<dbReference type="InterPro" id="IPR027266">
    <property type="entry name" value="TrmE/GcvT-like"/>
</dbReference>
<comment type="caution">
    <text evidence="3">The sequence shown here is derived from an EMBL/GenBank/DDBJ whole genome shotgun (WGS) entry which is preliminary data.</text>
</comment>
<dbReference type="PANTHER" id="PTHR43757">
    <property type="entry name" value="AMINOMETHYLTRANSFERASE"/>
    <property type="match status" value="1"/>
</dbReference>
<dbReference type="PANTHER" id="PTHR43757:SF2">
    <property type="entry name" value="AMINOMETHYLTRANSFERASE, MITOCHONDRIAL"/>
    <property type="match status" value="1"/>
</dbReference>
<keyword evidence="4" id="KW-1185">Reference proteome</keyword>
<dbReference type="InterPro" id="IPR029043">
    <property type="entry name" value="GcvT/YgfZ_C"/>
</dbReference>
<reference evidence="3" key="1">
    <citation type="submission" date="2022-10" db="EMBL/GenBank/DDBJ databases">
        <title>Hoeflea sp. G2-23, isolated from marine algae.</title>
        <authorList>
            <person name="Kristyanto S."/>
            <person name="Kim J.M."/>
            <person name="Jeon C.O."/>
        </authorList>
    </citation>
    <scope>NUCLEOTIDE SEQUENCE</scope>
    <source>
        <strain evidence="3">G2-23</strain>
    </source>
</reference>
<sequence length="365" mass="38980">MAAELSRTSALASRHTALGSGLEDWNGMGTAWSYTTNPEDEHDAVREAVGMFDMSPLKKIYLSGGDALEVLDHLTTRDIGRIAEGQAAYLSVLTDQGTMADDAIVYNLGRDGWMIVHGSGDTMALLQASAAGKSVEIAFTDDLHDVSVQGPESLAILNAHCDLDLAPLAYFHHVAASLFGHPCRISRTGYSGERGYEIFADAAVVGDIWDQLVAAGVMPCSFTALDKLRIEAGLLFYGYDMTTEHTPFEVGLGFTVARSKTGYRGHQALMQAKGKEKISNVCLVIDHPGMVAGGEQLFHEGKPAGVVNSPCFSHRLNKSLALAHVSRDMAALGTKLDLSGGDINTTATVAPMPIYDPGKNRTHQA</sequence>
<evidence type="ECO:0000313" key="3">
    <source>
        <dbReference type="EMBL" id="MCY0146228.1"/>
    </source>
</evidence>
<feature type="domain" description="GCVT N-terminal" evidence="1">
    <location>
        <begin position="12"/>
        <end position="260"/>
    </location>
</feature>
<proteinExistence type="predicted"/>
<dbReference type="InterPro" id="IPR028896">
    <property type="entry name" value="GcvT/YgfZ/DmdA"/>
</dbReference>
<evidence type="ECO:0000313" key="4">
    <source>
        <dbReference type="Proteomes" id="UP001073227"/>
    </source>
</evidence>
<protein>
    <submittedName>
        <fullName evidence="3">Aminomethyltransferase family protein</fullName>
    </submittedName>
</protein>
<organism evidence="3 4">
    <name type="scientific">Hoeflea algicola</name>
    <dbReference type="NCBI Taxonomy" id="2983763"/>
    <lineage>
        <taxon>Bacteria</taxon>
        <taxon>Pseudomonadati</taxon>
        <taxon>Pseudomonadota</taxon>
        <taxon>Alphaproteobacteria</taxon>
        <taxon>Hyphomicrobiales</taxon>
        <taxon>Rhizobiaceae</taxon>
        <taxon>Hoeflea</taxon>
    </lineage>
</organism>
<dbReference type="Gene3D" id="3.30.1360.120">
    <property type="entry name" value="Probable tRNA modification gtpase trme, domain 1"/>
    <property type="match status" value="1"/>
</dbReference>
<evidence type="ECO:0000259" key="1">
    <source>
        <dbReference type="Pfam" id="PF01571"/>
    </source>
</evidence>
<feature type="domain" description="Aminomethyltransferase C-terminal" evidence="2">
    <location>
        <begin position="281"/>
        <end position="356"/>
    </location>
</feature>
<accession>A0ABT3Z381</accession>
<dbReference type="Pfam" id="PF01571">
    <property type="entry name" value="GCV_T"/>
    <property type="match status" value="1"/>
</dbReference>
<gene>
    <name evidence="3" type="ORF">OEG84_00465</name>
</gene>
<dbReference type="RefSeq" id="WP_267651912.1">
    <property type="nucleotide sequence ID" value="NZ_JAOVZR010000001.1"/>
</dbReference>
<dbReference type="SUPFAM" id="SSF103025">
    <property type="entry name" value="Folate-binding domain"/>
    <property type="match status" value="1"/>
</dbReference>
<dbReference type="EMBL" id="JAOVZR010000001">
    <property type="protein sequence ID" value="MCY0146228.1"/>
    <property type="molecule type" value="Genomic_DNA"/>
</dbReference>
<dbReference type="SUPFAM" id="SSF101790">
    <property type="entry name" value="Aminomethyltransferase beta-barrel domain"/>
    <property type="match status" value="1"/>
</dbReference>
<dbReference type="Pfam" id="PF08669">
    <property type="entry name" value="GCV_T_C"/>
    <property type="match status" value="1"/>
</dbReference>
<name>A0ABT3Z381_9HYPH</name>